<accession>A0ABQ6JNA4</accession>
<sequence>MDAGPSGFSESQLTALSGVVGVTRLAAVASDTLDMGDADVRLLGVSAEAVGDLTLAGDGTIDPAALADGIRVDPLGALLPSGGHALTLRLVPDQPLVLDDVAVWVQTDDGVLRRSAATADAGDSYTAPLPAAPQAPPGGSSPSTSPCRSCPTRTTSPTASR</sequence>
<dbReference type="EMBL" id="BSVA01000001">
    <property type="protein sequence ID" value="GMA89528.1"/>
    <property type="molecule type" value="Genomic_DNA"/>
</dbReference>
<comment type="caution">
    <text evidence="2">The sequence shown here is derived from an EMBL/GenBank/DDBJ whole genome shotgun (WGS) entry which is preliminary data.</text>
</comment>
<feature type="compositionally biased region" description="Low complexity" evidence="1">
    <location>
        <begin position="137"/>
        <end position="161"/>
    </location>
</feature>
<keyword evidence="3" id="KW-1185">Reference proteome</keyword>
<organism evidence="2 3">
    <name type="scientific">Homoserinibacter gongjuensis</name>
    <dbReference type="NCBI Taxonomy" id="1162968"/>
    <lineage>
        <taxon>Bacteria</taxon>
        <taxon>Bacillati</taxon>
        <taxon>Actinomycetota</taxon>
        <taxon>Actinomycetes</taxon>
        <taxon>Micrococcales</taxon>
        <taxon>Microbacteriaceae</taxon>
        <taxon>Homoserinibacter</taxon>
    </lineage>
</organism>
<protein>
    <submittedName>
        <fullName evidence="2">Uncharacterized protein</fullName>
    </submittedName>
</protein>
<evidence type="ECO:0000313" key="3">
    <source>
        <dbReference type="Proteomes" id="UP001157069"/>
    </source>
</evidence>
<gene>
    <name evidence="2" type="ORF">GCM10025869_00570</name>
</gene>
<proteinExistence type="predicted"/>
<name>A0ABQ6JNA4_9MICO</name>
<evidence type="ECO:0000256" key="1">
    <source>
        <dbReference type="SAM" id="MobiDB-lite"/>
    </source>
</evidence>
<reference evidence="3" key="1">
    <citation type="journal article" date="2019" name="Int. J. Syst. Evol. Microbiol.">
        <title>The Global Catalogue of Microorganisms (GCM) 10K type strain sequencing project: providing services to taxonomists for standard genome sequencing and annotation.</title>
        <authorList>
            <consortium name="The Broad Institute Genomics Platform"/>
            <consortium name="The Broad Institute Genome Sequencing Center for Infectious Disease"/>
            <person name="Wu L."/>
            <person name="Ma J."/>
        </authorList>
    </citation>
    <scope>NUCLEOTIDE SEQUENCE [LARGE SCALE GENOMIC DNA]</scope>
    <source>
        <strain evidence="3">NBRC 108755</strain>
    </source>
</reference>
<evidence type="ECO:0000313" key="2">
    <source>
        <dbReference type="EMBL" id="GMA89528.1"/>
    </source>
</evidence>
<dbReference type="RefSeq" id="WP_284296829.1">
    <property type="nucleotide sequence ID" value="NZ_BSVA01000001.1"/>
</dbReference>
<feature type="region of interest" description="Disordered" evidence="1">
    <location>
        <begin position="119"/>
        <end position="161"/>
    </location>
</feature>
<dbReference type="Proteomes" id="UP001157069">
    <property type="component" value="Unassembled WGS sequence"/>
</dbReference>